<protein>
    <recommendedName>
        <fullName evidence="1">DUF3991 domain-containing protein</fullName>
    </recommendedName>
</protein>
<reference evidence="2" key="1">
    <citation type="submission" date="2016-12" db="EMBL/GenBank/DDBJ databases">
        <title>Characterization of a Plasmid Isolated from Enterococcus faecalis found in the Fecal Material of a Blue Whale.</title>
        <authorList>
            <person name="McLaughlin R."/>
        </authorList>
    </citation>
    <scope>NUCLEOTIDE SEQUENCE</scope>
    <source>
        <strain evidence="2">3</strain>
        <plasmid evidence="2">pGTC3</plasmid>
    </source>
</reference>
<organism evidence="2">
    <name type="scientific">Enterococcus faecalis</name>
    <name type="common">Streptococcus faecalis</name>
    <dbReference type="NCBI Taxonomy" id="1351"/>
    <lineage>
        <taxon>Bacteria</taxon>
        <taxon>Bacillati</taxon>
        <taxon>Bacillota</taxon>
        <taxon>Bacilli</taxon>
        <taxon>Lactobacillales</taxon>
        <taxon>Enterococcaceae</taxon>
        <taxon>Enterococcus</taxon>
    </lineage>
</organism>
<proteinExistence type="predicted"/>
<dbReference type="RefSeq" id="WP_172689700.1">
    <property type="nucleotide sequence ID" value="NZ_KY303941.1"/>
</dbReference>
<dbReference type="InterPro" id="IPR025054">
    <property type="entry name" value="DUF3991"/>
</dbReference>
<evidence type="ECO:0000313" key="2">
    <source>
        <dbReference type="EMBL" id="ARO46200.1"/>
    </source>
</evidence>
<keyword evidence="2" id="KW-0614">Plasmid</keyword>
<accession>A0A1W6QXK0</accession>
<geneLocation type="plasmid" evidence="2">
    <name>pGTC3</name>
</geneLocation>
<dbReference type="Pfam" id="PF13155">
    <property type="entry name" value="Toprim_2"/>
    <property type="match status" value="1"/>
</dbReference>
<dbReference type="AlphaFoldDB" id="A0A1W6QXK0"/>
<evidence type="ECO:0000259" key="1">
    <source>
        <dbReference type="Pfam" id="PF13154"/>
    </source>
</evidence>
<feature type="domain" description="DUF3991" evidence="1">
    <location>
        <begin position="139"/>
        <end position="200"/>
    </location>
</feature>
<dbReference type="Gene3D" id="3.40.1360.10">
    <property type="match status" value="1"/>
</dbReference>
<dbReference type="Pfam" id="PF13154">
    <property type="entry name" value="DUF3991"/>
    <property type="match status" value="1"/>
</dbReference>
<name>A0A1W6QXK0_ENTFL</name>
<sequence length="384" mass="44409">MSTIPVFSQKQLAIARRANMLAYMQERGETFEKISSKFLEHTLHDSMRANAKTGVVNWYSQGINSYDNAIDFVMTYYQEPYEQVVRQLLDFQFNQQKRYTTTKTANKQQEPRQEAFRLDKLSITGNYDTGVLDEKGWDYLRSRYLSDETIQEFVDKQMISSDNRHNILFKFSDIGKGKMGTVVGADVQGTYARPLAKRIKKTKENDLNLERKYFKGIALNSHGQRGFLFAKNVDFKEPITLYVTESPIESLSLYELDKEYLPKNSFFLSLSGLKEETLWRTCRDLSNTMDCSIGRIVLAVNNDEAGKELVSNVHATYSKNAEMKESTKLTLYLPTAIEKGDYNEVLEMQKTGRLASRELKEKEQQQAQQLYNQQKAVQYQEVSV</sequence>
<dbReference type="EMBL" id="KY303941">
    <property type="protein sequence ID" value="ARO46200.1"/>
    <property type="molecule type" value="Genomic_DNA"/>
</dbReference>